<dbReference type="SMART" id="SM00014">
    <property type="entry name" value="acidPPc"/>
    <property type="match status" value="1"/>
</dbReference>
<dbReference type="InterPro" id="IPR000326">
    <property type="entry name" value="PAP2/HPO"/>
</dbReference>
<name>A0ABR2W0J3_9FUNG</name>
<evidence type="ECO:0000313" key="8">
    <source>
        <dbReference type="EMBL" id="KAK9711993.1"/>
    </source>
</evidence>
<gene>
    <name evidence="8" type="ORF">K7432_007442</name>
</gene>
<dbReference type="CDD" id="cd03390">
    <property type="entry name" value="PAP2_containing_1_like"/>
    <property type="match status" value="1"/>
</dbReference>
<feature type="transmembrane region" description="Helical" evidence="6">
    <location>
        <begin position="225"/>
        <end position="247"/>
    </location>
</feature>
<comment type="similarity">
    <text evidence="2">Belongs to the PA-phosphatase related phosphoesterase family.</text>
</comment>
<comment type="caution">
    <text evidence="8">The sequence shown here is derived from an EMBL/GenBank/DDBJ whole genome shotgun (WGS) entry which is preliminary data.</text>
</comment>
<dbReference type="EMBL" id="JASJQH010007243">
    <property type="protein sequence ID" value="KAK9711993.1"/>
    <property type="molecule type" value="Genomic_DNA"/>
</dbReference>
<reference evidence="8 9" key="1">
    <citation type="submission" date="2023-04" db="EMBL/GenBank/DDBJ databases">
        <title>Genome of Basidiobolus ranarum AG-B5.</title>
        <authorList>
            <person name="Stajich J.E."/>
            <person name="Carter-House D."/>
            <person name="Gryganskyi A."/>
        </authorList>
    </citation>
    <scope>NUCLEOTIDE SEQUENCE [LARGE SCALE GENOMIC DNA]</scope>
    <source>
        <strain evidence="8 9">AG-B5</strain>
    </source>
</reference>
<protein>
    <recommendedName>
        <fullName evidence="7">Phosphatidic acid phosphatase type 2/haloperoxidase domain-containing protein</fullName>
    </recommendedName>
</protein>
<evidence type="ECO:0000256" key="5">
    <source>
        <dbReference type="ARBA" id="ARBA00023136"/>
    </source>
</evidence>
<feature type="transmembrane region" description="Helical" evidence="6">
    <location>
        <begin position="199"/>
        <end position="218"/>
    </location>
</feature>
<keyword evidence="9" id="KW-1185">Reference proteome</keyword>
<evidence type="ECO:0000256" key="3">
    <source>
        <dbReference type="ARBA" id="ARBA00022692"/>
    </source>
</evidence>
<dbReference type="PANTHER" id="PTHR10165">
    <property type="entry name" value="LIPID PHOSPHATE PHOSPHATASE"/>
    <property type="match status" value="1"/>
</dbReference>
<feature type="transmembrane region" description="Helical" evidence="6">
    <location>
        <begin position="123"/>
        <end position="143"/>
    </location>
</feature>
<keyword evidence="5 6" id="KW-0472">Membrane</keyword>
<keyword evidence="4 6" id="KW-1133">Transmembrane helix</keyword>
<sequence length="359" mass="41436">MSIICTTAPRKDSLRKLTFREYSARYWKDWILLLCTAIFGFGLYVAPPVPNRVFPIYENSRTASTQSPPFTRHLVNVENSYPVKPEIIPMWLSGFLSFILCFLTFAIAQYWKRSWTDFHTAMMGMFYSMGGSGLFQVFCKWLIGGFRPHFLQVCKPDLSKLDTSGEGFGQIYYDRSICTGDPREINDSLQSFPSGHSNAAWAGLLFLFFYLNANLKLFSDRRTPYWKLLVVTAPVLIALLLSLSRLVDYTHHWYDILVGSIIGCVYATITWRMQYTSIWDWRNNDLPLDSFEDTDNLNEAKMNQFTNNQIQDRAHFNVNPPELPESPTTSTSLVHHDRPQEVHILNGVTLENPMYIHTS</sequence>
<dbReference type="InterPro" id="IPR043216">
    <property type="entry name" value="PAP-like"/>
</dbReference>
<dbReference type="Gene3D" id="1.20.144.10">
    <property type="entry name" value="Phosphatidic acid phosphatase type 2/haloperoxidase"/>
    <property type="match status" value="1"/>
</dbReference>
<proteinExistence type="inferred from homology"/>
<feature type="transmembrane region" description="Helical" evidence="6">
    <location>
        <begin position="253"/>
        <end position="273"/>
    </location>
</feature>
<evidence type="ECO:0000256" key="6">
    <source>
        <dbReference type="SAM" id="Phobius"/>
    </source>
</evidence>
<dbReference type="InterPro" id="IPR036938">
    <property type="entry name" value="PAP2/HPO_sf"/>
</dbReference>
<evidence type="ECO:0000313" key="9">
    <source>
        <dbReference type="Proteomes" id="UP001479436"/>
    </source>
</evidence>
<feature type="domain" description="Phosphatidic acid phosphatase type 2/haloperoxidase" evidence="7">
    <location>
        <begin position="120"/>
        <end position="271"/>
    </location>
</feature>
<dbReference type="SUPFAM" id="SSF48317">
    <property type="entry name" value="Acid phosphatase/Vanadium-dependent haloperoxidase"/>
    <property type="match status" value="1"/>
</dbReference>
<dbReference type="Proteomes" id="UP001479436">
    <property type="component" value="Unassembled WGS sequence"/>
</dbReference>
<evidence type="ECO:0000256" key="4">
    <source>
        <dbReference type="ARBA" id="ARBA00022989"/>
    </source>
</evidence>
<organism evidence="8 9">
    <name type="scientific">Basidiobolus ranarum</name>
    <dbReference type="NCBI Taxonomy" id="34480"/>
    <lineage>
        <taxon>Eukaryota</taxon>
        <taxon>Fungi</taxon>
        <taxon>Fungi incertae sedis</taxon>
        <taxon>Zoopagomycota</taxon>
        <taxon>Entomophthoromycotina</taxon>
        <taxon>Basidiobolomycetes</taxon>
        <taxon>Basidiobolales</taxon>
        <taxon>Basidiobolaceae</taxon>
        <taxon>Basidiobolus</taxon>
    </lineage>
</organism>
<accession>A0ABR2W0J3</accession>
<evidence type="ECO:0000259" key="7">
    <source>
        <dbReference type="SMART" id="SM00014"/>
    </source>
</evidence>
<feature type="transmembrane region" description="Helical" evidence="6">
    <location>
        <begin position="88"/>
        <end position="111"/>
    </location>
</feature>
<dbReference type="Pfam" id="PF01569">
    <property type="entry name" value="PAP2"/>
    <property type="match status" value="1"/>
</dbReference>
<evidence type="ECO:0000256" key="2">
    <source>
        <dbReference type="ARBA" id="ARBA00008816"/>
    </source>
</evidence>
<comment type="subcellular location">
    <subcellularLocation>
        <location evidence="1">Membrane</location>
        <topology evidence="1">Multi-pass membrane protein</topology>
    </subcellularLocation>
</comment>
<keyword evidence="3 6" id="KW-0812">Transmembrane</keyword>
<evidence type="ECO:0000256" key="1">
    <source>
        <dbReference type="ARBA" id="ARBA00004141"/>
    </source>
</evidence>
<feature type="transmembrane region" description="Helical" evidence="6">
    <location>
        <begin position="30"/>
        <end position="47"/>
    </location>
</feature>
<dbReference type="PANTHER" id="PTHR10165:SF84">
    <property type="entry name" value="PHOSPHATIDIC ACID PHOSPHATASE BETA"/>
    <property type="match status" value="1"/>
</dbReference>